<dbReference type="InterPro" id="IPR017930">
    <property type="entry name" value="Myb_dom"/>
</dbReference>
<name>A0A7H9HV43_9SACH</name>
<organism evidence="5 6">
    <name type="scientific">Torulaspora globosa</name>
    <dbReference type="NCBI Taxonomy" id="48254"/>
    <lineage>
        <taxon>Eukaryota</taxon>
        <taxon>Fungi</taxon>
        <taxon>Dikarya</taxon>
        <taxon>Ascomycota</taxon>
        <taxon>Saccharomycotina</taxon>
        <taxon>Saccharomycetes</taxon>
        <taxon>Saccharomycetales</taxon>
        <taxon>Saccharomycetaceae</taxon>
        <taxon>Torulaspora</taxon>
    </lineage>
</organism>
<evidence type="ECO:0000259" key="4">
    <source>
        <dbReference type="PROSITE" id="PS51294"/>
    </source>
</evidence>
<dbReference type="EMBL" id="CP059270">
    <property type="protein sequence ID" value="QLQ80232.1"/>
    <property type="molecule type" value="Genomic_DNA"/>
</dbReference>
<reference evidence="5 6" key="1">
    <citation type="submission" date="2020-06" db="EMBL/GenBank/DDBJ databases">
        <title>The yeast mating-type switching endonuclease HO is a domesticated member of an unorthodox homing genetic element family.</title>
        <authorList>
            <person name="Coughlan A.Y."/>
            <person name="Lombardi L."/>
            <person name="Braun-Galleani S."/>
            <person name="Martos A.R."/>
            <person name="Galeote V."/>
            <person name="Bigey F."/>
            <person name="Dequin S."/>
            <person name="Byrne K.P."/>
            <person name="Wolfe K.H."/>
        </authorList>
    </citation>
    <scope>NUCLEOTIDE SEQUENCE [LARGE SCALE GENOMIC DNA]</scope>
    <source>
        <strain evidence="5 6">CBS2947</strain>
    </source>
</reference>
<dbReference type="PROSITE" id="PS51293">
    <property type="entry name" value="SANT"/>
    <property type="match status" value="1"/>
</dbReference>
<feature type="compositionally biased region" description="Basic residues" evidence="1">
    <location>
        <begin position="654"/>
        <end position="669"/>
    </location>
</feature>
<dbReference type="PANTHER" id="PTHR13992">
    <property type="entry name" value="NUCLEAR RECEPTOR CO-REPRESSOR RELATED NCOR"/>
    <property type="match status" value="1"/>
</dbReference>
<gene>
    <name evidence="5" type="ORF">HG537_0D02330</name>
</gene>
<keyword evidence="6" id="KW-1185">Reference proteome</keyword>
<feature type="compositionally biased region" description="Basic residues" evidence="1">
    <location>
        <begin position="1"/>
        <end position="11"/>
    </location>
</feature>
<dbReference type="InterPro" id="IPR017884">
    <property type="entry name" value="SANT_dom"/>
</dbReference>
<proteinExistence type="predicted"/>
<dbReference type="FunFam" id="1.10.10.60:FF:000431">
    <property type="entry name" value="Set3C deacetylase complex subunit"/>
    <property type="match status" value="1"/>
</dbReference>
<dbReference type="AlphaFoldDB" id="A0A7H9HV43"/>
<dbReference type="Gene3D" id="1.10.10.60">
    <property type="entry name" value="Homeodomain-like"/>
    <property type="match status" value="1"/>
</dbReference>
<dbReference type="SUPFAM" id="SSF46689">
    <property type="entry name" value="Homeodomain-like"/>
    <property type="match status" value="2"/>
</dbReference>
<feature type="compositionally biased region" description="Basic and acidic residues" evidence="1">
    <location>
        <begin position="279"/>
        <end position="293"/>
    </location>
</feature>
<feature type="compositionally biased region" description="Basic and acidic residues" evidence="1">
    <location>
        <begin position="494"/>
        <end position="514"/>
    </location>
</feature>
<dbReference type="PROSITE" id="PS51294">
    <property type="entry name" value="HTH_MYB"/>
    <property type="match status" value="1"/>
</dbReference>
<sequence length="1181" mass="133545">MSHPPSSKKRYYYANGGPNHMMRYGNTFPKKNYTGNGGYEVPAASSENSRPSRYDPKSSSRPVSSRNPTSRYNPEVEVETQSFVGDTYVKSSGSRYSGSRYNSGQAVRPRSMDMTKKDSSYGYPMGSNGMGSANVSTASGYYSRSNKWRSHSSSNLNVDHYENYSGGATRPPFWKTQKSKFTTVSTSSPGPRRTTPSPTIASSGRFSRFNGSSSRRESGDESEVLHEMNGLDARDENPHSLGSSLINSVVETTRKVEQEHAANLKQTNLEKSNFLPSKELTRTAEDKESEKKSVEIAKEESKLLKKPSELWSSSGTSLNELKELVKDDVEKQKFEEKPIFHKEPSKIYDHYEFIYEPELLKTDLKKLSRQEPNIGYSIPIKPLDKCIFPVSKAETRLWELKNQPREKIIEKQKYLLRHPIKSISSYPFIQQNLLIHRQAVRPLLCRKISAVKKYEYLRKLQLKKQFFDLQANWVKNCEKIDEMSTKIRKEELERKRQEELEEREREMNERKLSERNSGTGGSSRRRNRADFVDDAEIENVLLQIDPDYKHHQQAADIPSMIINPVERYALKLKDVNNLITDKNLWASRILNDGVDTFTQNEHELFVEGYLTYPKKFGKISQFMGALRSPEECVLHYYKTKNSVGYKKLLIDKNKKRQRSATSKRRKKKERSSEVDIEISASNNEGDTSMRNADINGETTAITSTEDKNITTIHEKPFKQMEQVVIKIPETQDTSVNMSTNVPQNEQGVIDEDAAKIQDNEQELAEDDNDNMAHQKAYPLSPMPDKSDMDSTGLKKRAHDGNGTSSDAEKTILDEQQSTDNYRDSTNEHPPRIAETVEQSSDLRRSEISNDENLQRKRHKSNADHKSSYWSVKEANLFPELLKQFGSQWSLISEKLGTKSTTMVRNYYQRNAAQLGWKSIVEEADFRRNATSSGSVQQSQILIQAEQNSLQTINGIPPQQRPALGFFSNQAQSDKKLPDITTTSQLYTHKSNRDSFSQALTPTSTLPPPRLPSIQLPGTVPAESTKDELLKSSPSPTENFGQEKPPGALSSIMSILNTDDKKQGYVPALTLQSTNQVPHFGQLQHNQPTSAIRPSVGKIVVQDLQNSSSSPSENRRTSSISSLLNPEQHQQTTTLPHRLACPPPLSQPQQTINFAMDPLGALAAIASESLLPKPNDNQGNNI</sequence>
<dbReference type="FunFam" id="1.10.10.60:FF:000494">
    <property type="entry name" value="Snt1p"/>
    <property type="match status" value="1"/>
</dbReference>
<dbReference type="Proteomes" id="UP000510647">
    <property type="component" value="Chromosome 4"/>
</dbReference>
<dbReference type="Gene3D" id="1.20.58.1880">
    <property type="match status" value="1"/>
</dbReference>
<feature type="compositionally biased region" description="Polar residues" evidence="1">
    <location>
        <begin position="59"/>
        <end position="72"/>
    </location>
</feature>
<dbReference type="InterPro" id="IPR051571">
    <property type="entry name" value="N-CoR_corepressor"/>
</dbReference>
<feature type="domain" description="SANT" evidence="3">
    <location>
        <begin position="592"/>
        <end position="644"/>
    </location>
</feature>
<dbReference type="Pfam" id="PF00249">
    <property type="entry name" value="Myb_DNA-binding"/>
    <property type="match status" value="2"/>
</dbReference>
<dbReference type="OrthoDB" id="10258692at2759"/>
<feature type="region of interest" description="Disordered" evidence="1">
    <location>
        <begin position="760"/>
        <end position="865"/>
    </location>
</feature>
<feature type="compositionally biased region" description="Low complexity" evidence="1">
    <location>
        <begin position="182"/>
        <end position="213"/>
    </location>
</feature>
<feature type="compositionally biased region" description="Polar residues" evidence="1">
    <location>
        <begin position="1122"/>
        <end position="1134"/>
    </location>
</feature>
<feature type="compositionally biased region" description="Basic and acidic residues" evidence="1">
    <location>
        <begin position="820"/>
        <end position="831"/>
    </location>
</feature>
<feature type="region of interest" description="Disordered" evidence="1">
    <location>
        <begin position="987"/>
        <end position="1048"/>
    </location>
</feature>
<feature type="region of interest" description="Disordered" evidence="1">
    <location>
        <begin position="1"/>
        <end position="116"/>
    </location>
</feature>
<feature type="region of interest" description="Disordered" evidence="1">
    <location>
        <begin position="654"/>
        <end position="693"/>
    </location>
</feature>
<feature type="domain" description="HTH myb-type" evidence="4">
    <location>
        <begin position="861"/>
        <end position="915"/>
    </location>
</feature>
<evidence type="ECO:0000259" key="3">
    <source>
        <dbReference type="PROSITE" id="PS51293"/>
    </source>
</evidence>
<dbReference type="PANTHER" id="PTHR13992:SF39">
    <property type="entry name" value="SMRTER, ISOFORM G"/>
    <property type="match status" value="1"/>
</dbReference>
<feature type="compositionally biased region" description="Basic and acidic residues" evidence="1">
    <location>
        <begin position="214"/>
        <end position="226"/>
    </location>
</feature>
<feature type="compositionally biased region" description="Low complexity" evidence="1">
    <location>
        <begin position="1106"/>
        <end position="1121"/>
    </location>
</feature>
<dbReference type="SMART" id="SM00717">
    <property type="entry name" value="SANT"/>
    <property type="match status" value="2"/>
</dbReference>
<protein>
    <recommendedName>
        <fullName evidence="7">SANT domain-containing protein</fullName>
    </recommendedName>
</protein>
<feature type="domain" description="Myb-like" evidence="2">
    <location>
        <begin position="861"/>
        <end position="911"/>
    </location>
</feature>
<dbReference type="PROSITE" id="PS50090">
    <property type="entry name" value="MYB_LIKE"/>
    <property type="match status" value="1"/>
</dbReference>
<feature type="compositionally biased region" description="Acidic residues" evidence="1">
    <location>
        <begin position="760"/>
        <end position="769"/>
    </location>
</feature>
<feature type="region of interest" description="Disordered" evidence="1">
    <location>
        <begin position="163"/>
        <end position="242"/>
    </location>
</feature>
<feature type="region of interest" description="Disordered" evidence="1">
    <location>
        <begin position="494"/>
        <end position="528"/>
    </location>
</feature>
<dbReference type="InterPro" id="IPR001005">
    <property type="entry name" value="SANT/Myb"/>
</dbReference>
<evidence type="ECO:0000313" key="6">
    <source>
        <dbReference type="Proteomes" id="UP000510647"/>
    </source>
</evidence>
<accession>A0A7H9HV43</accession>
<feature type="compositionally biased region" description="Polar residues" evidence="1">
    <location>
        <begin position="679"/>
        <end position="693"/>
    </location>
</feature>
<evidence type="ECO:0000256" key="1">
    <source>
        <dbReference type="SAM" id="MobiDB-lite"/>
    </source>
</evidence>
<dbReference type="CDD" id="cd00167">
    <property type="entry name" value="SANT"/>
    <property type="match status" value="2"/>
</dbReference>
<evidence type="ECO:0000259" key="2">
    <source>
        <dbReference type="PROSITE" id="PS50090"/>
    </source>
</evidence>
<evidence type="ECO:0008006" key="7">
    <source>
        <dbReference type="Google" id="ProtNLM"/>
    </source>
</evidence>
<dbReference type="GO" id="GO:0006357">
    <property type="term" value="P:regulation of transcription by RNA polymerase II"/>
    <property type="evidence" value="ECO:0007669"/>
    <property type="project" value="TreeGrafter"/>
</dbReference>
<feature type="region of interest" description="Disordered" evidence="1">
    <location>
        <begin position="1103"/>
        <end position="1147"/>
    </location>
</feature>
<dbReference type="GO" id="GO:0034967">
    <property type="term" value="C:Set3 complex"/>
    <property type="evidence" value="ECO:0007669"/>
    <property type="project" value="TreeGrafter"/>
</dbReference>
<evidence type="ECO:0000313" key="5">
    <source>
        <dbReference type="EMBL" id="QLQ80232.1"/>
    </source>
</evidence>
<feature type="compositionally biased region" description="Low complexity" evidence="1">
    <location>
        <begin position="91"/>
        <end position="104"/>
    </location>
</feature>
<feature type="region of interest" description="Disordered" evidence="1">
    <location>
        <begin position="274"/>
        <end position="293"/>
    </location>
</feature>
<dbReference type="InterPro" id="IPR009057">
    <property type="entry name" value="Homeodomain-like_sf"/>
</dbReference>
<feature type="compositionally biased region" description="Polar residues" evidence="1">
    <location>
        <begin position="987"/>
        <end position="998"/>
    </location>
</feature>